<gene>
    <name evidence="1" type="ORF">DPEC_G00301800</name>
</gene>
<proteinExistence type="predicted"/>
<evidence type="ECO:0000313" key="2">
    <source>
        <dbReference type="Proteomes" id="UP001157502"/>
    </source>
</evidence>
<organism evidence="1 2">
    <name type="scientific">Dallia pectoralis</name>
    <name type="common">Alaska blackfish</name>
    <dbReference type="NCBI Taxonomy" id="75939"/>
    <lineage>
        <taxon>Eukaryota</taxon>
        <taxon>Metazoa</taxon>
        <taxon>Chordata</taxon>
        <taxon>Craniata</taxon>
        <taxon>Vertebrata</taxon>
        <taxon>Euteleostomi</taxon>
        <taxon>Actinopterygii</taxon>
        <taxon>Neopterygii</taxon>
        <taxon>Teleostei</taxon>
        <taxon>Protacanthopterygii</taxon>
        <taxon>Esociformes</taxon>
        <taxon>Umbridae</taxon>
        <taxon>Dallia</taxon>
    </lineage>
</organism>
<accession>A0ACC2FGV5</accession>
<name>A0ACC2FGV5_DALPE</name>
<sequence>MVEAFIYDDLRDMGLRPLPEQGTNREEKDELMGGPAGNHSGGSGNPVGLKCCRSNQVECQGERLPSLTDLVEDKFPLSLSNKPIAL</sequence>
<keyword evidence="2" id="KW-1185">Reference proteome</keyword>
<comment type="caution">
    <text evidence="1">The sequence shown here is derived from an EMBL/GenBank/DDBJ whole genome shotgun (WGS) entry which is preliminary data.</text>
</comment>
<reference evidence="1" key="1">
    <citation type="submission" date="2021-05" db="EMBL/GenBank/DDBJ databases">
        <authorList>
            <person name="Pan Q."/>
            <person name="Jouanno E."/>
            <person name="Zahm M."/>
            <person name="Klopp C."/>
            <person name="Cabau C."/>
            <person name="Louis A."/>
            <person name="Berthelot C."/>
            <person name="Parey E."/>
            <person name="Roest Crollius H."/>
            <person name="Montfort J."/>
            <person name="Robinson-Rechavi M."/>
            <person name="Bouchez O."/>
            <person name="Lampietro C."/>
            <person name="Lopez Roques C."/>
            <person name="Donnadieu C."/>
            <person name="Postlethwait J."/>
            <person name="Bobe J."/>
            <person name="Dillon D."/>
            <person name="Chandos A."/>
            <person name="von Hippel F."/>
            <person name="Guiguen Y."/>
        </authorList>
    </citation>
    <scope>NUCLEOTIDE SEQUENCE</scope>
    <source>
        <strain evidence="1">YG-Jan2019</strain>
    </source>
</reference>
<evidence type="ECO:0000313" key="1">
    <source>
        <dbReference type="EMBL" id="KAJ7990574.1"/>
    </source>
</evidence>
<protein>
    <submittedName>
        <fullName evidence="1">Uncharacterized protein</fullName>
    </submittedName>
</protein>
<dbReference type="Proteomes" id="UP001157502">
    <property type="component" value="Chromosome 28"/>
</dbReference>
<dbReference type="EMBL" id="CM055755">
    <property type="protein sequence ID" value="KAJ7990574.1"/>
    <property type="molecule type" value="Genomic_DNA"/>
</dbReference>